<dbReference type="InterPro" id="IPR041712">
    <property type="entry name" value="DHPS-like_MBL-fold"/>
</dbReference>
<feature type="domain" description="Metallo-beta-lactamase" evidence="1">
    <location>
        <begin position="28"/>
        <end position="88"/>
    </location>
</feature>
<dbReference type="AlphaFoldDB" id="A0A8J6T5A0"/>
<dbReference type="Proteomes" id="UP000650524">
    <property type="component" value="Unassembled WGS sequence"/>
</dbReference>
<reference evidence="2 3" key="1">
    <citation type="submission" date="2020-08" db="EMBL/GenBank/DDBJ databases">
        <title>Bridging the membrane lipid divide: bacteria of the FCB group superphylum have the potential to synthesize archaeal ether lipids.</title>
        <authorList>
            <person name="Villanueva L."/>
            <person name="Von Meijenfeldt F.A.B."/>
            <person name="Westbye A.B."/>
            <person name="Yadav S."/>
            <person name="Hopmans E.C."/>
            <person name="Dutilh B.E."/>
            <person name="Sinninghe Damste J.S."/>
        </authorList>
    </citation>
    <scope>NUCLEOTIDE SEQUENCE [LARGE SCALE GENOMIC DNA]</scope>
    <source>
        <strain evidence="2">NIOZ-UU27</strain>
    </source>
</reference>
<sequence length="282" mass="31526">MKITTLIENRESTTKPGLTSEWGLSLHIEFNNHSILFDTGASGAFVDNAEHLSVKVDSVDVAVLSHHHFDHGGGLERFFELNSNAKVYLADAPDGECYIKIMGFLKKYIGLDRAIMDDHWERFEIVGKTTEILPGVFIFPKIIDTHPKPRGNKQLHVKTEGKLSPDDFSHEIVMAVKENGKLVIFTGCSHNGILNMIDTVAKEFEYVPIKAVIGGFHLVASPPFNFMARKRKDVENIGKSVLNYPVEMTYTGHCTGKKAFNVLKSVMDDRIKDMQTGSSFDI</sequence>
<protein>
    <submittedName>
        <fullName evidence="2">MBL fold metallo-hydrolase</fullName>
    </submittedName>
</protein>
<comment type="caution">
    <text evidence="2">The sequence shown here is derived from an EMBL/GenBank/DDBJ whole genome shotgun (WGS) entry which is preliminary data.</text>
</comment>
<dbReference type="PANTHER" id="PTHR13754:SF13">
    <property type="entry name" value="METALLO-BETA-LACTAMASE SUPERFAMILY PROTEIN (AFU_ORTHOLOGUE AFUA_3G07630)"/>
    <property type="match status" value="1"/>
</dbReference>
<evidence type="ECO:0000313" key="2">
    <source>
        <dbReference type="EMBL" id="MBC8176376.1"/>
    </source>
</evidence>
<gene>
    <name evidence="2" type="ORF">H8E19_03150</name>
</gene>
<evidence type="ECO:0000313" key="3">
    <source>
        <dbReference type="Proteomes" id="UP000650524"/>
    </source>
</evidence>
<evidence type="ECO:0000259" key="1">
    <source>
        <dbReference type="Pfam" id="PF00753"/>
    </source>
</evidence>
<dbReference type="SUPFAM" id="SSF56281">
    <property type="entry name" value="Metallo-hydrolase/oxidoreductase"/>
    <property type="match status" value="1"/>
</dbReference>
<dbReference type="EMBL" id="JACNJD010000131">
    <property type="protein sequence ID" value="MBC8176376.1"/>
    <property type="molecule type" value="Genomic_DNA"/>
</dbReference>
<name>A0A8J6T5A0_9DELT</name>
<dbReference type="PANTHER" id="PTHR13754">
    <property type="entry name" value="METALLO-BETA-LACTAMASE SUPERFAMILY PROTEIN"/>
    <property type="match status" value="1"/>
</dbReference>
<organism evidence="2 3">
    <name type="scientific">Candidatus Desulfacyla euxinica</name>
    <dbReference type="NCBI Taxonomy" id="2841693"/>
    <lineage>
        <taxon>Bacteria</taxon>
        <taxon>Deltaproteobacteria</taxon>
        <taxon>Candidatus Desulfacyla</taxon>
    </lineage>
</organism>
<accession>A0A8J6T5A0</accession>
<dbReference type="InterPro" id="IPR052926">
    <property type="entry name" value="Metallo-beta-lactamase_dom"/>
</dbReference>
<dbReference type="CDD" id="cd07713">
    <property type="entry name" value="DHPS-like_MBL-fold"/>
    <property type="match status" value="1"/>
</dbReference>
<dbReference type="InterPro" id="IPR001279">
    <property type="entry name" value="Metallo-B-lactamas"/>
</dbReference>
<dbReference type="Pfam" id="PF00753">
    <property type="entry name" value="Lactamase_B"/>
    <property type="match status" value="1"/>
</dbReference>
<dbReference type="GO" id="GO:0016740">
    <property type="term" value="F:transferase activity"/>
    <property type="evidence" value="ECO:0007669"/>
    <property type="project" value="TreeGrafter"/>
</dbReference>
<dbReference type="InterPro" id="IPR036866">
    <property type="entry name" value="RibonucZ/Hydroxyglut_hydro"/>
</dbReference>
<proteinExistence type="predicted"/>
<dbReference type="Gene3D" id="3.60.15.10">
    <property type="entry name" value="Ribonuclease Z/Hydroxyacylglutathione hydrolase-like"/>
    <property type="match status" value="1"/>
</dbReference>